<dbReference type="InterPro" id="IPR000504">
    <property type="entry name" value="RRM_dom"/>
</dbReference>
<comment type="caution">
    <text evidence="4">The sequence shown here is derived from an EMBL/GenBank/DDBJ whole genome shotgun (WGS) entry which is preliminary data.</text>
</comment>
<evidence type="ECO:0000259" key="3">
    <source>
        <dbReference type="PROSITE" id="PS50102"/>
    </source>
</evidence>
<dbReference type="GO" id="GO:0005634">
    <property type="term" value="C:nucleus"/>
    <property type="evidence" value="ECO:0007669"/>
    <property type="project" value="TreeGrafter"/>
</dbReference>
<evidence type="ECO:0000256" key="2">
    <source>
        <dbReference type="PROSITE-ProRule" id="PRU00176"/>
    </source>
</evidence>
<dbReference type="GO" id="GO:0003729">
    <property type="term" value="F:mRNA binding"/>
    <property type="evidence" value="ECO:0007669"/>
    <property type="project" value="TreeGrafter"/>
</dbReference>
<name>A0A0V1CLV7_TRIBR</name>
<dbReference type="AlphaFoldDB" id="A0A0V1CLV7"/>
<organism evidence="4 5">
    <name type="scientific">Trichinella britovi</name>
    <name type="common">Parasitic roundworm</name>
    <dbReference type="NCBI Taxonomy" id="45882"/>
    <lineage>
        <taxon>Eukaryota</taxon>
        <taxon>Metazoa</taxon>
        <taxon>Ecdysozoa</taxon>
        <taxon>Nematoda</taxon>
        <taxon>Enoplea</taxon>
        <taxon>Dorylaimia</taxon>
        <taxon>Trichinellida</taxon>
        <taxon>Trichinellidae</taxon>
        <taxon>Trichinella</taxon>
    </lineage>
</organism>
<dbReference type="InterPro" id="IPR051229">
    <property type="entry name" value="ALYREF_mRNA_export"/>
</dbReference>
<dbReference type="SUPFAM" id="SSF54928">
    <property type="entry name" value="RNA-binding domain, RBD"/>
    <property type="match status" value="1"/>
</dbReference>
<dbReference type="Proteomes" id="UP000054653">
    <property type="component" value="Unassembled WGS sequence"/>
</dbReference>
<evidence type="ECO:0000256" key="1">
    <source>
        <dbReference type="ARBA" id="ARBA00022884"/>
    </source>
</evidence>
<gene>
    <name evidence="4" type="primary">alyref-b</name>
    <name evidence="4" type="ORF">T03_4640</name>
</gene>
<dbReference type="EMBL" id="JYDI01000157">
    <property type="protein sequence ID" value="KRY50146.1"/>
    <property type="molecule type" value="Genomic_DNA"/>
</dbReference>
<reference evidence="4 5" key="1">
    <citation type="submission" date="2015-01" db="EMBL/GenBank/DDBJ databases">
        <title>Evolution of Trichinella species and genotypes.</title>
        <authorList>
            <person name="Korhonen P.K."/>
            <person name="Edoardo P."/>
            <person name="Giuseppe L.R."/>
            <person name="Gasser R.B."/>
        </authorList>
    </citation>
    <scope>NUCLEOTIDE SEQUENCE [LARGE SCALE GENOMIC DNA]</scope>
    <source>
        <strain evidence="4">ISS120</strain>
    </source>
</reference>
<dbReference type="PANTHER" id="PTHR19965:SF35">
    <property type="entry name" value="RNA ANNEALING PROTEIN YRA1"/>
    <property type="match status" value="1"/>
</dbReference>
<feature type="domain" description="RRM" evidence="3">
    <location>
        <begin position="114"/>
        <end position="186"/>
    </location>
</feature>
<accession>A0A0V1CLV7</accession>
<proteinExistence type="predicted"/>
<protein>
    <submittedName>
        <fullName evidence="4">THO complex subunit 4-B</fullName>
    </submittedName>
</protein>
<dbReference type="GO" id="GO:0006406">
    <property type="term" value="P:mRNA export from nucleus"/>
    <property type="evidence" value="ECO:0007669"/>
    <property type="project" value="TreeGrafter"/>
</dbReference>
<evidence type="ECO:0000313" key="4">
    <source>
        <dbReference type="EMBL" id="KRY50146.1"/>
    </source>
</evidence>
<keyword evidence="1 2" id="KW-0694">RNA-binding</keyword>
<evidence type="ECO:0000313" key="5">
    <source>
        <dbReference type="Proteomes" id="UP000054653"/>
    </source>
</evidence>
<dbReference type="PROSITE" id="PS50102">
    <property type="entry name" value="RRM"/>
    <property type="match status" value="1"/>
</dbReference>
<dbReference type="Pfam" id="PF00076">
    <property type="entry name" value="RRM_1"/>
    <property type="match status" value="1"/>
</dbReference>
<sequence length="224" mass="25188">MALVMMPFCHATTGQLTFCKCEHVAAKMVNPRLQRRVSAIRRAQILSKKIQARSQVRMFQTKISSSRMFLTPEARPFSRRKLFNLTASSRLEQQLPLQIDTPMMSVKNNTNRLGIIVVSNLAMSVTKADLVELFSSVGSLQKVPRMLRPGVAVVTFKKKSSALLAVTQFHGTRLDGQTLFIEIVATEPDNNNNNNGQMKYSPASVRARRSNLKILRSVRPRIAF</sequence>
<dbReference type="Gene3D" id="3.30.70.330">
    <property type="match status" value="1"/>
</dbReference>
<dbReference type="SMART" id="SM00360">
    <property type="entry name" value="RRM"/>
    <property type="match status" value="1"/>
</dbReference>
<keyword evidence="5" id="KW-1185">Reference proteome</keyword>
<dbReference type="STRING" id="45882.A0A0V1CLV7"/>
<dbReference type="OrthoDB" id="1049195at2759"/>
<dbReference type="InterPro" id="IPR012677">
    <property type="entry name" value="Nucleotide-bd_a/b_plait_sf"/>
</dbReference>
<dbReference type="InterPro" id="IPR035979">
    <property type="entry name" value="RBD_domain_sf"/>
</dbReference>
<dbReference type="PANTHER" id="PTHR19965">
    <property type="entry name" value="RNA AND EXPORT FACTOR BINDING PROTEIN"/>
    <property type="match status" value="1"/>
</dbReference>